<evidence type="ECO:0000313" key="2">
    <source>
        <dbReference type="EMBL" id="HIU24484.1"/>
    </source>
</evidence>
<dbReference type="AlphaFoldDB" id="A0A9D1HXS4"/>
<dbReference type="InterPro" id="IPR031599">
    <property type="entry name" value="ABC_tran_2"/>
</dbReference>
<feature type="transmembrane region" description="Helical" evidence="1">
    <location>
        <begin position="533"/>
        <end position="552"/>
    </location>
</feature>
<reference evidence="2" key="1">
    <citation type="submission" date="2020-10" db="EMBL/GenBank/DDBJ databases">
        <authorList>
            <person name="Gilroy R."/>
        </authorList>
    </citation>
    <scope>NUCLEOTIDE SEQUENCE</scope>
    <source>
        <strain evidence="2">ChiHjej12B11-29160</strain>
    </source>
</reference>
<name>A0A9D1HXS4_9ACTN</name>
<feature type="transmembrane region" description="Helical" evidence="1">
    <location>
        <begin position="376"/>
        <end position="397"/>
    </location>
</feature>
<evidence type="ECO:0000313" key="3">
    <source>
        <dbReference type="Proteomes" id="UP000824078"/>
    </source>
</evidence>
<feature type="transmembrane region" description="Helical" evidence="1">
    <location>
        <begin position="148"/>
        <end position="176"/>
    </location>
</feature>
<reference evidence="2" key="2">
    <citation type="journal article" date="2021" name="PeerJ">
        <title>Extensive microbial diversity within the chicken gut microbiome revealed by metagenomics and culture.</title>
        <authorList>
            <person name="Gilroy R."/>
            <person name="Ravi A."/>
            <person name="Getino M."/>
            <person name="Pursley I."/>
            <person name="Horton D.L."/>
            <person name="Alikhan N.F."/>
            <person name="Baker D."/>
            <person name="Gharbi K."/>
            <person name="Hall N."/>
            <person name="Watson M."/>
            <person name="Adriaenssens E.M."/>
            <person name="Foster-Nyarko E."/>
            <person name="Jarju S."/>
            <person name="Secka A."/>
            <person name="Antonio M."/>
            <person name="Oren A."/>
            <person name="Chaudhuri R.R."/>
            <person name="La Ragione R."/>
            <person name="Hildebrand F."/>
            <person name="Pallen M.J."/>
        </authorList>
    </citation>
    <scope>NUCLEOTIDE SEQUENCE</scope>
    <source>
        <strain evidence="2">ChiHjej12B11-29160</strain>
    </source>
</reference>
<comment type="caution">
    <text evidence="2">The sequence shown here is derived from an EMBL/GenBank/DDBJ whole genome shotgun (WGS) entry which is preliminary data.</text>
</comment>
<proteinExistence type="predicted"/>
<keyword evidence="1" id="KW-1133">Transmembrane helix</keyword>
<feature type="transmembrane region" description="Helical" evidence="1">
    <location>
        <begin position="254"/>
        <end position="275"/>
    </location>
</feature>
<feature type="transmembrane region" description="Helical" evidence="1">
    <location>
        <begin position="438"/>
        <end position="458"/>
    </location>
</feature>
<feature type="transmembrane region" description="Helical" evidence="1">
    <location>
        <begin position="36"/>
        <end position="56"/>
    </location>
</feature>
<accession>A0A9D1HXS4</accession>
<evidence type="ECO:0000256" key="1">
    <source>
        <dbReference type="SAM" id="Phobius"/>
    </source>
</evidence>
<gene>
    <name evidence="2" type="ORF">IAD17_06135</name>
</gene>
<feature type="transmembrane region" description="Helical" evidence="1">
    <location>
        <begin position="188"/>
        <end position="208"/>
    </location>
</feature>
<feature type="transmembrane region" description="Helical" evidence="1">
    <location>
        <begin position="504"/>
        <end position="527"/>
    </location>
</feature>
<dbReference type="EMBL" id="DVMQ01000017">
    <property type="protein sequence ID" value="HIU24484.1"/>
    <property type="molecule type" value="Genomic_DNA"/>
</dbReference>
<feature type="transmembrane region" description="Helical" evidence="1">
    <location>
        <begin position="334"/>
        <end position="356"/>
    </location>
</feature>
<sequence>MKNAFILLRVQALSLINSLAPGMQRQTNQAKRVRRLVFTAIGFILLVALCATYLFLSGAGLTAMGLANVIPALATLMGSIVGVVFAFTKTRGILFDMRDFDHVMSLPIARRTIVATRLATLYGSAILLSLVVMTPLFAAYFLVVTPTFWSVGCAMLSVLFAPLVPVSIAIFLAFIITAIAAHFRHANAVFILFALALILAVIVGVYGLSFSMNTMSDAAMLATMGDLATAVDTQVRTMWPPTAWAAHAITDGSVLSLALFGSGSIAVPALTLEIIQRNYLTLTSLLASRSSAHKRIRQDSQDQMNQALSIPASSKPFFALIKKEFHTIVGIPTYAINCLFGYLFMMLIAVALAIFGLDPLLSAAASQEAELTAAEYQQALSLVMSLIPWVFAFCALMSPTAACSVSLEGHAVWIMQTAPLSTQTILGAKLASNAIPQALLLILCGLICCITGALTPLIAFEIPLLGFGMFYLVINVGLALDVARPNLSWSSPNEVVKRGLPITVCILSGLFLIFAGIAGTIALSVFVGSLANHIYLFTIAILCCGAGHLIFIRTSRKAVASLQRG</sequence>
<dbReference type="Pfam" id="PF16949">
    <property type="entry name" value="ABC_tran_2"/>
    <property type="match status" value="1"/>
</dbReference>
<keyword evidence="1" id="KW-0472">Membrane</keyword>
<protein>
    <submittedName>
        <fullName evidence="2">Uncharacterized protein</fullName>
    </submittedName>
</protein>
<feature type="transmembrane region" description="Helical" evidence="1">
    <location>
        <begin position="119"/>
        <end position="142"/>
    </location>
</feature>
<dbReference type="Proteomes" id="UP000824078">
    <property type="component" value="Unassembled WGS sequence"/>
</dbReference>
<keyword evidence="1" id="KW-0812">Transmembrane</keyword>
<organism evidence="2 3">
    <name type="scientific">Candidatus Coprovicinus avistercoris</name>
    <dbReference type="NCBI Taxonomy" id="2840754"/>
    <lineage>
        <taxon>Bacteria</taxon>
        <taxon>Bacillati</taxon>
        <taxon>Actinomycetota</taxon>
        <taxon>Coriobacteriia</taxon>
        <taxon>Coriobacteriales</taxon>
        <taxon>Coriobacteriaceae</taxon>
        <taxon>Coriobacteriaceae incertae sedis</taxon>
        <taxon>Candidatus Coprovicinus</taxon>
    </lineage>
</organism>
<feature type="transmembrane region" description="Helical" evidence="1">
    <location>
        <begin position="464"/>
        <end position="483"/>
    </location>
</feature>
<feature type="transmembrane region" description="Helical" evidence="1">
    <location>
        <begin position="68"/>
        <end position="88"/>
    </location>
</feature>